<dbReference type="EMBL" id="CALNXJ010000014">
    <property type="protein sequence ID" value="CAH3114748.1"/>
    <property type="molecule type" value="Genomic_DNA"/>
</dbReference>
<reference evidence="1 2" key="1">
    <citation type="submission" date="2022-05" db="EMBL/GenBank/DDBJ databases">
        <authorList>
            <consortium name="Genoscope - CEA"/>
            <person name="William W."/>
        </authorList>
    </citation>
    <scope>NUCLEOTIDE SEQUENCE [LARGE SCALE GENOMIC DNA]</scope>
</reference>
<protein>
    <submittedName>
        <fullName evidence="1">Uncharacterized protein</fullName>
    </submittedName>
</protein>
<dbReference type="Proteomes" id="UP001159428">
    <property type="component" value="Unassembled WGS sequence"/>
</dbReference>
<comment type="caution">
    <text evidence="1">The sequence shown here is derived from an EMBL/GenBank/DDBJ whole genome shotgun (WGS) entry which is preliminary data.</text>
</comment>
<keyword evidence="2" id="KW-1185">Reference proteome</keyword>
<proteinExistence type="predicted"/>
<evidence type="ECO:0000313" key="1">
    <source>
        <dbReference type="EMBL" id="CAH3114748.1"/>
    </source>
</evidence>
<organism evidence="1 2">
    <name type="scientific">Pocillopora meandrina</name>
    <dbReference type="NCBI Taxonomy" id="46732"/>
    <lineage>
        <taxon>Eukaryota</taxon>
        <taxon>Metazoa</taxon>
        <taxon>Cnidaria</taxon>
        <taxon>Anthozoa</taxon>
        <taxon>Hexacorallia</taxon>
        <taxon>Scleractinia</taxon>
        <taxon>Astrocoeniina</taxon>
        <taxon>Pocilloporidae</taxon>
        <taxon>Pocillopora</taxon>
    </lineage>
</organism>
<evidence type="ECO:0000313" key="2">
    <source>
        <dbReference type="Proteomes" id="UP001159428"/>
    </source>
</evidence>
<name>A0AAU9WIU8_9CNID</name>
<gene>
    <name evidence="1" type="ORF">PMEA_00005620</name>
</gene>
<sequence length="272" mass="31175">MEDIGLIWNEKKCSIAHINKGTWQINALKQIDRESRKIIKDNGGSHPATSTDLYYLPRKMGGRGLKSVETQYKMTKEKTAVKLYTNQDSTMELVRQFDEKCERNGRRSIVKDAKKYAEEMGLELSLSPGAVVTTTDSNEDISSEKVGKVMQNSMNVKRIDTIKDQKWQGKLIQTRWIDTDLVDCFSCLYRWQLAPTNTIAWLFELHNGALKILFFELLDDLDLIESVPPWYSPTTPKPEYHNTKASAFWDVPVFAGNTEVNQNSQPNRCQDS</sequence>
<dbReference type="AlphaFoldDB" id="A0AAU9WIU8"/>
<accession>A0AAU9WIU8</accession>